<dbReference type="CDD" id="cd14789">
    <property type="entry name" value="Tiki"/>
    <property type="match status" value="1"/>
</dbReference>
<sequence length="284" mass="31956">MKRLLASIALVLLLATSALADALVWKAQKGNSVVYLGGTFHILRDSDFPLPPEYEKAYRAAQVVVFETDIGQLQDPAAQRAIMEKAVYPNGGTIDQHLSPAAYRALKEYCAANGIPLQALSRYKPSLVMTALTMMELTKFGVTRHGVDDYYYRQAKKDNKKVLGLETVDQQIDYLVTMADGDEDDFVTYSLKDLKTATASFDDLERAWRKGDAAKLDELINRDMKTGQPKLYQKLITDRNNNWLPEIDAKNPQVRFYLVGAGHLVGPDGIIETLRKRGYRIEKY</sequence>
<proteinExistence type="predicted"/>
<organism evidence="2 3">
    <name type="scientific">Geomesophilobacter sediminis</name>
    <dbReference type="NCBI Taxonomy" id="2798584"/>
    <lineage>
        <taxon>Bacteria</taxon>
        <taxon>Pseudomonadati</taxon>
        <taxon>Thermodesulfobacteriota</taxon>
        <taxon>Desulfuromonadia</taxon>
        <taxon>Geobacterales</taxon>
        <taxon>Geobacteraceae</taxon>
        <taxon>Geomesophilobacter</taxon>
    </lineage>
</organism>
<keyword evidence="3" id="KW-1185">Reference proteome</keyword>
<accession>A0A8J7JGI1</accession>
<dbReference type="EMBL" id="JAEMHM010000011">
    <property type="protein sequence ID" value="MBJ6725889.1"/>
    <property type="molecule type" value="Genomic_DNA"/>
</dbReference>
<dbReference type="AlphaFoldDB" id="A0A8J7JGI1"/>
<name>A0A8J7JGI1_9BACT</name>
<evidence type="ECO:0000313" key="3">
    <source>
        <dbReference type="Proteomes" id="UP000636888"/>
    </source>
</evidence>
<dbReference type="Pfam" id="PF01963">
    <property type="entry name" value="TraB_PrgY_gumN"/>
    <property type="match status" value="1"/>
</dbReference>
<evidence type="ECO:0000313" key="2">
    <source>
        <dbReference type="EMBL" id="MBJ6725889.1"/>
    </source>
</evidence>
<protein>
    <submittedName>
        <fullName evidence="2">TraB/GumN family protein</fullName>
    </submittedName>
</protein>
<evidence type="ECO:0000256" key="1">
    <source>
        <dbReference type="SAM" id="SignalP"/>
    </source>
</evidence>
<comment type="caution">
    <text evidence="2">The sequence shown here is derived from an EMBL/GenBank/DDBJ whole genome shotgun (WGS) entry which is preliminary data.</text>
</comment>
<dbReference type="Proteomes" id="UP000636888">
    <property type="component" value="Unassembled WGS sequence"/>
</dbReference>
<dbReference type="RefSeq" id="WP_199384781.1">
    <property type="nucleotide sequence ID" value="NZ_JAEMHM010000011.1"/>
</dbReference>
<dbReference type="InterPro" id="IPR047111">
    <property type="entry name" value="YbaP-like"/>
</dbReference>
<feature type="chain" id="PRO_5035309380" evidence="1">
    <location>
        <begin position="21"/>
        <end position="284"/>
    </location>
</feature>
<gene>
    <name evidence="2" type="ORF">JFN93_14325</name>
</gene>
<reference evidence="2" key="1">
    <citation type="submission" date="2020-12" db="EMBL/GenBank/DDBJ databases">
        <title>Geomonas sp. Red875, isolated from river sediment.</title>
        <authorList>
            <person name="Xu Z."/>
            <person name="Zhang Z."/>
            <person name="Masuda Y."/>
            <person name="Itoh H."/>
            <person name="Senoo K."/>
        </authorList>
    </citation>
    <scope>NUCLEOTIDE SEQUENCE</scope>
    <source>
        <strain evidence="2">Red875</strain>
    </source>
</reference>
<dbReference type="PANTHER" id="PTHR40590:SF1">
    <property type="entry name" value="CYTOPLASMIC PROTEIN"/>
    <property type="match status" value="1"/>
</dbReference>
<keyword evidence="1" id="KW-0732">Signal</keyword>
<feature type="signal peptide" evidence="1">
    <location>
        <begin position="1"/>
        <end position="20"/>
    </location>
</feature>
<dbReference type="PANTHER" id="PTHR40590">
    <property type="entry name" value="CYTOPLASMIC PROTEIN-RELATED"/>
    <property type="match status" value="1"/>
</dbReference>
<dbReference type="InterPro" id="IPR002816">
    <property type="entry name" value="TraB/PrgY/GumN_fam"/>
</dbReference>